<dbReference type="EMBL" id="CAHIKZ030002633">
    <property type="protein sequence ID" value="CAE1289805.1"/>
    <property type="molecule type" value="Genomic_DNA"/>
</dbReference>
<evidence type="ECO:0000256" key="2">
    <source>
        <dbReference type="ARBA" id="ARBA00008541"/>
    </source>
</evidence>
<keyword evidence="5" id="KW-0460">Magnesium</keyword>
<keyword evidence="7" id="KW-1185">Reference proteome</keyword>
<dbReference type="NCBIfam" id="TIGR01489">
    <property type="entry name" value="DKMTPPase-SF"/>
    <property type="match status" value="1"/>
</dbReference>
<dbReference type="EC" id="3.1.3.74" evidence="6"/>
<comment type="caution">
    <text evidence="6">The sequence shown here is derived from an EMBL/GenBank/DDBJ whole genome shotgun (WGS) entry which is preliminary data.</text>
</comment>
<evidence type="ECO:0000313" key="7">
    <source>
        <dbReference type="Proteomes" id="UP000597762"/>
    </source>
</evidence>
<dbReference type="SUPFAM" id="SSF56784">
    <property type="entry name" value="HAD-like"/>
    <property type="match status" value="1"/>
</dbReference>
<evidence type="ECO:0000313" key="6">
    <source>
        <dbReference type="EMBL" id="CAE1289805.1"/>
    </source>
</evidence>
<dbReference type="OrthoDB" id="10267182at2759"/>
<comment type="similarity">
    <text evidence="2">Belongs to the HAD-like hydrolase superfamily. PHOSPHO family.</text>
</comment>
<evidence type="ECO:0000256" key="4">
    <source>
        <dbReference type="ARBA" id="ARBA00022801"/>
    </source>
</evidence>
<comment type="cofactor">
    <cofactor evidence="1">
        <name>Mg(2+)</name>
        <dbReference type="ChEBI" id="CHEBI:18420"/>
    </cofactor>
</comment>
<name>A0A812D324_ACAPH</name>
<gene>
    <name evidence="6" type="ORF">SPHA_47846</name>
</gene>
<evidence type="ECO:0000256" key="3">
    <source>
        <dbReference type="ARBA" id="ARBA00022723"/>
    </source>
</evidence>
<evidence type="ECO:0000256" key="1">
    <source>
        <dbReference type="ARBA" id="ARBA00001946"/>
    </source>
</evidence>
<dbReference type="NCBIfam" id="TIGR01488">
    <property type="entry name" value="HAD-SF-IB"/>
    <property type="match status" value="1"/>
</dbReference>
<dbReference type="InterPro" id="IPR023214">
    <property type="entry name" value="HAD_sf"/>
</dbReference>
<dbReference type="Gene3D" id="3.40.50.1000">
    <property type="entry name" value="HAD superfamily/HAD-like"/>
    <property type="match status" value="1"/>
</dbReference>
<proteinExistence type="inferred from homology"/>
<accession>A0A812D324</accession>
<dbReference type="GO" id="GO:0046872">
    <property type="term" value="F:metal ion binding"/>
    <property type="evidence" value="ECO:0007669"/>
    <property type="project" value="UniProtKB-KW"/>
</dbReference>
<organism evidence="6 7">
    <name type="scientific">Acanthosepion pharaonis</name>
    <name type="common">Pharaoh cuttlefish</name>
    <name type="synonym">Sepia pharaonis</name>
    <dbReference type="NCBI Taxonomy" id="158019"/>
    <lineage>
        <taxon>Eukaryota</taxon>
        <taxon>Metazoa</taxon>
        <taxon>Spiralia</taxon>
        <taxon>Lophotrochozoa</taxon>
        <taxon>Mollusca</taxon>
        <taxon>Cephalopoda</taxon>
        <taxon>Coleoidea</taxon>
        <taxon>Decapodiformes</taxon>
        <taxon>Sepiida</taxon>
        <taxon>Sepiina</taxon>
        <taxon>Sepiidae</taxon>
        <taxon>Acanthosepion</taxon>
    </lineage>
</organism>
<dbReference type="Proteomes" id="UP000597762">
    <property type="component" value="Unassembled WGS sequence"/>
</dbReference>
<dbReference type="InterPro" id="IPR016965">
    <property type="entry name" value="Pase_PHOSPHO-typ"/>
</dbReference>
<keyword evidence="3" id="KW-0479">Metal-binding</keyword>
<reference evidence="6" key="1">
    <citation type="submission" date="2021-01" db="EMBL/GenBank/DDBJ databases">
        <authorList>
            <person name="Li R."/>
            <person name="Bekaert M."/>
        </authorList>
    </citation>
    <scope>NUCLEOTIDE SEQUENCE</scope>
    <source>
        <strain evidence="6">Farmed</strain>
    </source>
</reference>
<dbReference type="PANTHER" id="PTHR20889">
    <property type="entry name" value="PHOSPHATASE, ORPHAN 1, 2"/>
    <property type="match status" value="1"/>
</dbReference>
<dbReference type="Pfam" id="PF06888">
    <property type="entry name" value="Put_Phosphatase"/>
    <property type="match status" value="1"/>
</dbReference>
<sequence length="303" mass="34710">MTPFGQTSPREAWALMFSFSTRPRFLLSLLERFFSFQLSSLIFKANRSCWRLCNAETKQQPFEMTKSLLLVFDFDHSIIDANSDHYVTKLVPPIPAEIKESYNSQCWVYYMGAVFEHLHKVGITPEQILKCMNEIPFISGMKDLLQFMNRDNVELIIISDANSVFIKQILQNAALDDLFAATFTNPAEFDSSGCLRVQCYHYQDWCPLSTTNLCKGSILQDYLKQRQKGGVTFSHIAYVGDGTYDLCPCLTLSANDFVFPRTDFSLWKKIKHMQKNKDSSLKAKVVPWNTGLDILETVKPIVS</sequence>
<dbReference type="InterPro" id="IPR006384">
    <property type="entry name" value="HAD_hydro_PyrdxlP_Pase-like"/>
</dbReference>
<dbReference type="InterPro" id="IPR036412">
    <property type="entry name" value="HAD-like_sf"/>
</dbReference>
<dbReference type="AlphaFoldDB" id="A0A812D324"/>
<protein>
    <submittedName>
        <fullName evidence="6">PHOSPHO2</fullName>
        <ecNumber evidence="6">3.1.3.74</ecNumber>
    </submittedName>
</protein>
<dbReference type="PANTHER" id="PTHR20889:SF12">
    <property type="entry name" value="LP01149P"/>
    <property type="match status" value="1"/>
</dbReference>
<dbReference type="GO" id="GO:0033883">
    <property type="term" value="F:pyridoxal phosphatase activity"/>
    <property type="evidence" value="ECO:0007669"/>
    <property type="project" value="UniProtKB-EC"/>
</dbReference>
<evidence type="ECO:0000256" key="5">
    <source>
        <dbReference type="ARBA" id="ARBA00022842"/>
    </source>
</evidence>
<keyword evidence="4 6" id="KW-0378">Hydrolase</keyword>